<sequence>MKNTSENIRDFLHEKGVTLQFPEISASFPIQEITTSSCRVACPAGVNIKAYLGAIARGDFEKALAIVKKTNPLPGICGRVCTHPCESECRRGEFDEPLAICALKRFIADYELSHKTKEIEPCKRTKKEKVAIIGSGPAGLTAANDLIRMGYGVTIFEELPVPGGMLIVGIPPYRLPREIIRVEIKDIEKLGVEIKTNSKVEDIDALFRDGYSAVFLAIGAHKGLKLRVPGEDDYEGIVDCIKFLKQINDNRLKDLSDKKVIVIGGGNSAIDSARSAVRLGSKEVHIVYRRSRKEMPANEGEIIDAENEGVKIDYLAAPVKILGQNGKVTGMECTKMKLGEPDQSGRRRPIPIPGSEFVIDADIIISAISQKPDISCFKDSGLKFTRWDTFEVDEQTLMTSKPGVFAGGDAVTGPNTVIDAIAAGHRAAHSIDRYLRGEAFEEETEPVIRERTLVSETFTPEHAVRHHPKKLPVDVRKTTFEEVELGLSEEEAIREAKRCLRCGPCAECIHCVSECQKRMIGISTEKGKELIMVHGLPKDMKLTDEMRAMLTVDGKEVTEVKIEPIVSVVDEELCRGCGQCEEVCDYSAIKVIEKEGGIKISHVDVTICKGCGTCASVCPTGAIHLRFFKSKDIEAELEDFFD</sequence>
<keyword evidence="3" id="KW-0411">Iron-sulfur</keyword>
<keyword evidence="1" id="KW-0479">Metal-binding</keyword>
<reference evidence="5" key="1">
    <citation type="journal article" date="2020" name="mSystems">
        <title>Genome- and Community-Level Interaction Insights into Carbon Utilization and Element Cycling Functions of Hydrothermarchaeota in Hydrothermal Sediment.</title>
        <authorList>
            <person name="Zhou Z."/>
            <person name="Liu Y."/>
            <person name="Xu W."/>
            <person name="Pan J."/>
            <person name="Luo Z.H."/>
            <person name="Li M."/>
        </authorList>
    </citation>
    <scope>NUCLEOTIDE SEQUENCE</scope>
    <source>
        <strain evidence="5">HyVt-388</strain>
    </source>
</reference>
<dbReference type="GO" id="GO:0046872">
    <property type="term" value="F:metal ion binding"/>
    <property type="evidence" value="ECO:0007669"/>
    <property type="project" value="UniProtKB-KW"/>
</dbReference>
<evidence type="ECO:0000256" key="3">
    <source>
        <dbReference type="ARBA" id="ARBA00023014"/>
    </source>
</evidence>
<evidence type="ECO:0000313" key="6">
    <source>
        <dbReference type="Proteomes" id="UP000885826"/>
    </source>
</evidence>
<keyword evidence="2" id="KW-0408">Iron</keyword>
<dbReference type="Pfam" id="PF07992">
    <property type="entry name" value="Pyr_redox_2"/>
    <property type="match status" value="1"/>
</dbReference>
<proteinExistence type="predicted"/>
<dbReference type="SUPFAM" id="SSF51971">
    <property type="entry name" value="Nucleotide-binding domain"/>
    <property type="match status" value="1"/>
</dbReference>
<dbReference type="GO" id="GO:0051536">
    <property type="term" value="F:iron-sulfur cluster binding"/>
    <property type="evidence" value="ECO:0007669"/>
    <property type="project" value="UniProtKB-KW"/>
</dbReference>
<dbReference type="Gene3D" id="1.10.1060.10">
    <property type="entry name" value="Alpha-helical ferredoxin"/>
    <property type="match status" value="2"/>
</dbReference>
<dbReference type="Proteomes" id="UP000885826">
    <property type="component" value="Unassembled WGS sequence"/>
</dbReference>
<dbReference type="InterPro" id="IPR036188">
    <property type="entry name" value="FAD/NAD-bd_sf"/>
</dbReference>
<dbReference type="PANTHER" id="PTHR42783">
    <property type="entry name" value="GLUTAMATE SYNTHASE [NADPH] SMALL CHAIN"/>
    <property type="match status" value="1"/>
</dbReference>
<evidence type="ECO:0000256" key="1">
    <source>
        <dbReference type="ARBA" id="ARBA00022723"/>
    </source>
</evidence>
<evidence type="ECO:0000256" key="2">
    <source>
        <dbReference type="ARBA" id="ARBA00023004"/>
    </source>
</evidence>
<evidence type="ECO:0000313" key="5">
    <source>
        <dbReference type="EMBL" id="HEC77956.1"/>
    </source>
</evidence>
<dbReference type="InterPro" id="IPR009051">
    <property type="entry name" value="Helical_ferredxn"/>
</dbReference>
<dbReference type="InterPro" id="IPR028261">
    <property type="entry name" value="DPD_II"/>
</dbReference>
<dbReference type="SUPFAM" id="SSF46548">
    <property type="entry name" value="alpha-helical ferredoxin"/>
    <property type="match status" value="3"/>
</dbReference>
<protein>
    <submittedName>
        <fullName evidence="5">4Fe-4S dicluster domain-containing protein</fullName>
    </submittedName>
</protein>
<dbReference type="InterPro" id="IPR017900">
    <property type="entry name" value="4Fe4S_Fe_S_CS"/>
</dbReference>
<feature type="domain" description="4Fe-4S ferredoxin-type" evidence="4">
    <location>
        <begin position="599"/>
        <end position="628"/>
    </location>
</feature>
<dbReference type="InterPro" id="IPR017896">
    <property type="entry name" value="4Fe4S_Fe-S-bd"/>
</dbReference>
<organism evidence="5 6">
    <name type="scientific">candidate division WOR-3 bacterium</name>
    <dbReference type="NCBI Taxonomy" id="2052148"/>
    <lineage>
        <taxon>Bacteria</taxon>
        <taxon>Bacteria division WOR-3</taxon>
    </lineage>
</organism>
<evidence type="ECO:0000259" key="4">
    <source>
        <dbReference type="PROSITE" id="PS51379"/>
    </source>
</evidence>
<dbReference type="PRINTS" id="PR00419">
    <property type="entry name" value="ADXRDTASE"/>
</dbReference>
<feature type="domain" description="4Fe-4S ferredoxin-type" evidence="4">
    <location>
        <begin position="565"/>
        <end position="594"/>
    </location>
</feature>
<dbReference type="Pfam" id="PF12838">
    <property type="entry name" value="Fer4_7"/>
    <property type="match status" value="1"/>
</dbReference>
<dbReference type="InterPro" id="IPR023753">
    <property type="entry name" value="FAD/NAD-binding_dom"/>
</dbReference>
<dbReference type="NCBIfam" id="NF009410">
    <property type="entry name" value="PRK12771.1"/>
    <property type="match status" value="1"/>
</dbReference>
<dbReference type="AlphaFoldDB" id="A0A9C9ELF8"/>
<dbReference type="Gene3D" id="3.30.70.20">
    <property type="match status" value="1"/>
</dbReference>
<dbReference type="PANTHER" id="PTHR42783:SF3">
    <property type="entry name" value="GLUTAMATE SYNTHASE [NADPH] SMALL CHAIN-RELATED"/>
    <property type="match status" value="1"/>
</dbReference>
<gene>
    <name evidence="5" type="ORF">ENI34_02295</name>
</gene>
<dbReference type="Gene3D" id="3.50.50.60">
    <property type="entry name" value="FAD/NAD(P)-binding domain"/>
    <property type="match status" value="2"/>
</dbReference>
<comment type="caution">
    <text evidence="5">The sequence shown here is derived from an EMBL/GenBank/DDBJ whole genome shotgun (WGS) entry which is preliminary data.</text>
</comment>
<dbReference type="GO" id="GO:0016491">
    <property type="term" value="F:oxidoreductase activity"/>
    <property type="evidence" value="ECO:0007669"/>
    <property type="project" value="InterPro"/>
</dbReference>
<accession>A0A9C9ELF8</accession>
<dbReference type="PROSITE" id="PS51379">
    <property type="entry name" value="4FE4S_FER_2"/>
    <property type="match status" value="2"/>
</dbReference>
<dbReference type="EMBL" id="DRIG01000027">
    <property type="protein sequence ID" value="HEC77956.1"/>
    <property type="molecule type" value="Genomic_DNA"/>
</dbReference>
<dbReference type="PROSITE" id="PS00198">
    <property type="entry name" value="4FE4S_FER_1"/>
    <property type="match status" value="1"/>
</dbReference>
<name>A0A9C9ELF8_UNCW3</name>
<dbReference type="Pfam" id="PF14691">
    <property type="entry name" value="Fer4_20"/>
    <property type="match status" value="1"/>
</dbReference>